<dbReference type="FunFam" id="3.40.50.300:FF:000005">
    <property type="entry name" value="ATP-dependent Clp protease ATP-binding subunit ClpX"/>
    <property type="match status" value="1"/>
</dbReference>
<dbReference type="InterPro" id="IPR019489">
    <property type="entry name" value="Clp_ATPase_C"/>
</dbReference>
<dbReference type="InterPro" id="IPR046425">
    <property type="entry name" value="ClpX_bact"/>
</dbReference>
<dbReference type="RefSeq" id="WP_044673940.1">
    <property type="nucleotide sequence ID" value="NZ_CEFF01000221.1"/>
</dbReference>
<dbReference type="Pfam" id="PF10431">
    <property type="entry name" value="ClpB_D2-small"/>
    <property type="match status" value="1"/>
</dbReference>
<dbReference type="NCBIfam" id="TIGR00382">
    <property type="entry name" value="clpX"/>
    <property type="match status" value="1"/>
</dbReference>
<dbReference type="SUPFAM" id="SSF57716">
    <property type="entry name" value="Glucocorticoid receptor-like (DNA-binding domain)"/>
    <property type="match status" value="1"/>
</dbReference>
<dbReference type="InterPro" id="IPR003593">
    <property type="entry name" value="AAA+_ATPase"/>
</dbReference>
<proteinExistence type="inferred from homology"/>
<feature type="binding site" evidence="6 7">
    <location>
        <position position="37"/>
    </location>
    <ligand>
        <name>Zn(2+)</name>
        <dbReference type="ChEBI" id="CHEBI:29105"/>
    </ligand>
</feature>
<comment type="subunit">
    <text evidence="6">Component of the ClpX-ClpP complex. Forms a hexameric ring that, in the presence of ATP, binds to fourteen ClpP subunits assembled into a disk-like structure with a central cavity, resembling the structure of eukaryotic proteasomes.</text>
</comment>
<keyword evidence="3 6" id="KW-0862">Zinc</keyword>
<accession>A0A0Z8D765</accession>
<dbReference type="InterPro" id="IPR050052">
    <property type="entry name" value="ATP-dep_Clp_protease_ClpX"/>
</dbReference>
<dbReference type="InterPro" id="IPR027417">
    <property type="entry name" value="P-loop_NTPase"/>
</dbReference>
<dbReference type="InterPro" id="IPR059188">
    <property type="entry name" value="Znf_CLPX-like"/>
</dbReference>
<evidence type="ECO:0000256" key="2">
    <source>
        <dbReference type="ARBA" id="ARBA00022741"/>
    </source>
</evidence>
<dbReference type="NCBIfam" id="NF003745">
    <property type="entry name" value="PRK05342.1"/>
    <property type="match status" value="1"/>
</dbReference>
<dbReference type="CDD" id="cd19497">
    <property type="entry name" value="RecA-like_ClpX"/>
    <property type="match status" value="1"/>
</dbReference>
<feature type="binding site" evidence="6 7">
    <location>
        <position position="34"/>
    </location>
    <ligand>
        <name>Zn(2+)</name>
        <dbReference type="ChEBI" id="CHEBI:29105"/>
    </ligand>
</feature>
<keyword evidence="9" id="KW-0645">Protease</keyword>
<evidence type="ECO:0000256" key="1">
    <source>
        <dbReference type="ARBA" id="ARBA00022723"/>
    </source>
</evidence>
<dbReference type="GO" id="GO:0016887">
    <property type="term" value="F:ATP hydrolysis activity"/>
    <property type="evidence" value="ECO:0007669"/>
    <property type="project" value="InterPro"/>
</dbReference>
<feature type="binding site" evidence="6 7">
    <location>
        <position position="12"/>
    </location>
    <ligand>
        <name>Zn(2+)</name>
        <dbReference type="ChEBI" id="CHEBI:29105"/>
    </ligand>
</feature>
<keyword evidence="5 6" id="KW-0143">Chaperone</keyword>
<evidence type="ECO:0000313" key="9">
    <source>
        <dbReference type="EMBL" id="CYU38210.1"/>
    </source>
</evidence>
<keyword evidence="2 6" id="KW-0547">Nucleotide-binding</keyword>
<organism evidence="9 10">
    <name type="scientific">Streptococcus suis</name>
    <dbReference type="NCBI Taxonomy" id="1307"/>
    <lineage>
        <taxon>Bacteria</taxon>
        <taxon>Bacillati</taxon>
        <taxon>Bacillota</taxon>
        <taxon>Bacilli</taxon>
        <taxon>Lactobacillales</taxon>
        <taxon>Streptococcaceae</taxon>
        <taxon>Streptococcus</taxon>
    </lineage>
</organism>
<dbReference type="AlphaFoldDB" id="A0A0Z8D765"/>
<dbReference type="EMBL" id="FIGJ01000003">
    <property type="protein sequence ID" value="CYU38210.1"/>
    <property type="molecule type" value="Genomic_DNA"/>
</dbReference>
<dbReference type="GO" id="GO:0140662">
    <property type="term" value="F:ATP-dependent protein folding chaperone"/>
    <property type="evidence" value="ECO:0007669"/>
    <property type="project" value="InterPro"/>
</dbReference>
<dbReference type="PANTHER" id="PTHR48102:SF7">
    <property type="entry name" value="ATP-DEPENDENT CLP PROTEASE ATP-BINDING SUBUNIT CLPX-LIKE, MITOCHONDRIAL"/>
    <property type="match status" value="1"/>
</dbReference>
<feature type="binding site" evidence="6 7">
    <location>
        <position position="15"/>
    </location>
    <ligand>
        <name>Zn(2+)</name>
        <dbReference type="ChEBI" id="CHEBI:29105"/>
    </ligand>
</feature>
<reference evidence="9 10" key="1">
    <citation type="submission" date="2016-02" db="EMBL/GenBank/DDBJ databases">
        <authorList>
            <consortium name="Pathogen Informatics"/>
        </authorList>
    </citation>
    <scope>NUCLEOTIDE SEQUENCE [LARGE SCALE GENOMIC DNA]</scope>
    <source>
        <strain evidence="9 10">LSS32</strain>
    </source>
</reference>
<dbReference type="Gene3D" id="1.10.8.60">
    <property type="match status" value="1"/>
</dbReference>
<dbReference type="SMART" id="SM00994">
    <property type="entry name" value="zf-C4_ClpX"/>
    <property type="match status" value="1"/>
</dbReference>
<evidence type="ECO:0000256" key="4">
    <source>
        <dbReference type="ARBA" id="ARBA00022840"/>
    </source>
</evidence>
<dbReference type="GO" id="GO:0008270">
    <property type="term" value="F:zinc ion binding"/>
    <property type="evidence" value="ECO:0007669"/>
    <property type="project" value="UniProtKB-UniRule"/>
</dbReference>
<dbReference type="GO" id="GO:0051082">
    <property type="term" value="F:unfolded protein binding"/>
    <property type="evidence" value="ECO:0007669"/>
    <property type="project" value="UniProtKB-UniRule"/>
</dbReference>
<dbReference type="GO" id="GO:0051603">
    <property type="term" value="P:proteolysis involved in protein catabolic process"/>
    <property type="evidence" value="ECO:0007669"/>
    <property type="project" value="TreeGrafter"/>
</dbReference>
<evidence type="ECO:0000256" key="3">
    <source>
        <dbReference type="ARBA" id="ARBA00022833"/>
    </source>
</evidence>
<dbReference type="GO" id="GO:0046983">
    <property type="term" value="F:protein dimerization activity"/>
    <property type="evidence" value="ECO:0007669"/>
    <property type="project" value="UniProtKB-UniRule"/>
</dbReference>
<dbReference type="InterPro" id="IPR003959">
    <property type="entry name" value="ATPase_AAA_core"/>
</dbReference>
<comment type="similarity">
    <text evidence="6 7">Belongs to the ClpX chaperone family.</text>
</comment>
<dbReference type="HAMAP" id="MF_00175">
    <property type="entry name" value="ClpX"/>
    <property type="match status" value="1"/>
</dbReference>
<feature type="binding site" evidence="6">
    <location>
        <begin position="118"/>
        <end position="125"/>
    </location>
    <ligand>
        <name>ATP</name>
        <dbReference type="ChEBI" id="CHEBI:30616"/>
    </ligand>
</feature>
<comment type="function">
    <text evidence="6">ATP-dependent specificity component of the Clp protease. It directs the protease to specific substrates. Can perform chaperone functions in the absence of ClpP.</text>
</comment>
<keyword evidence="9" id="KW-0378">Hydrolase</keyword>
<keyword evidence="4 6" id="KW-0067">ATP-binding</keyword>
<gene>
    <name evidence="6 9" type="primary">clpX</name>
    <name evidence="9" type="ORF">ERS132394_00367</name>
</gene>
<evidence type="ECO:0000256" key="7">
    <source>
        <dbReference type="PROSITE-ProRule" id="PRU01250"/>
    </source>
</evidence>
<sequence>MAVKHTHEFIYCSFCGKNQEEVKKIIAGNNVFICNECVELAQEIIREELAEEVLTDLADTPKPQELLNILNNYVIGQERAKRALAVAVYNHYKRINFQDSRDENDVDLQKSNILMIGPTGSGKTFLAQTLAKSLNVPFAIADATALTEAGYVGEDVENILLKLLQAADFNIDRAERGIIYVDEIDKIAKKGENVSITRDVSGEGVQQALLKIIEGTVASVPPQGGRKHPNQEMIHVDTKNILFIVGGAFDGIEEIVKQRLGEKIIGFGHNNRAIDEKESYMQHIIADDIQKFGIIPELIGRLPVFAALDQLTTEDLVRILTEPKNALVKQYQTLLSYDDVELDFDEDALLAIAEKAIERKTGARGLRSIIEETMLDVMFEVPGQDNVKRVRVTKAAVDGKEKPLLETA</sequence>
<dbReference type="Pfam" id="PF07724">
    <property type="entry name" value="AAA_2"/>
    <property type="match status" value="1"/>
</dbReference>
<dbReference type="GO" id="GO:0051301">
    <property type="term" value="P:cell division"/>
    <property type="evidence" value="ECO:0007669"/>
    <property type="project" value="TreeGrafter"/>
</dbReference>
<dbReference type="SUPFAM" id="SSF52540">
    <property type="entry name" value="P-loop containing nucleoside triphosphate hydrolases"/>
    <property type="match status" value="1"/>
</dbReference>
<evidence type="ECO:0000256" key="5">
    <source>
        <dbReference type="ARBA" id="ARBA00023186"/>
    </source>
</evidence>
<protein>
    <recommendedName>
        <fullName evidence="6">ATP-dependent Clp protease ATP-binding subunit ClpX</fullName>
    </recommendedName>
</protein>
<name>A0A0Z8D765_STRSU</name>
<dbReference type="SMART" id="SM01086">
    <property type="entry name" value="ClpB_D2-small"/>
    <property type="match status" value="1"/>
</dbReference>
<evidence type="ECO:0000256" key="6">
    <source>
        <dbReference type="HAMAP-Rule" id="MF_00175"/>
    </source>
</evidence>
<dbReference type="Proteomes" id="UP000072618">
    <property type="component" value="Unassembled WGS sequence"/>
</dbReference>
<dbReference type="PANTHER" id="PTHR48102">
    <property type="entry name" value="ATP-DEPENDENT CLP PROTEASE ATP-BINDING SUBUNIT CLPX-LIKE, MITOCHONDRIAL-RELATED"/>
    <property type="match status" value="1"/>
</dbReference>
<evidence type="ECO:0000313" key="10">
    <source>
        <dbReference type="Proteomes" id="UP000072618"/>
    </source>
</evidence>
<dbReference type="Gene3D" id="6.20.220.10">
    <property type="entry name" value="ClpX chaperone, C4-type zinc finger domain"/>
    <property type="match status" value="1"/>
</dbReference>
<dbReference type="Gene3D" id="3.40.50.300">
    <property type="entry name" value="P-loop containing nucleotide triphosphate hydrolases"/>
    <property type="match status" value="1"/>
</dbReference>
<dbReference type="InterPro" id="IPR010603">
    <property type="entry name" value="Znf_CppX_C4"/>
</dbReference>
<dbReference type="GO" id="GO:0009376">
    <property type="term" value="C:HslUV protease complex"/>
    <property type="evidence" value="ECO:0007669"/>
    <property type="project" value="TreeGrafter"/>
</dbReference>
<dbReference type="Pfam" id="PF06689">
    <property type="entry name" value="zf-C4_ClpX"/>
    <property type="match status" value="1"/>
</dbReference>
<feature type="domain" description="ClpX-type ZB" evidence="8">
    <location>
        <begin position="1"/>
        <end position="53"/>
    </location>
</feature>
<evidence type="ECO:0000259" key="8">
    <source>
        <dbReference type="PROSITE" id="PS51902"/>
    </source>
</evidence>
<keyword evidence="1 6" id="KW-0479">Metal-binding</keyword>
<dbReference type="InterPro" id="IPR004487">
    <property type="entry name" value="Clp_protease_ATP-bd_su_ClpX"/>
</dbReference>
<dbReference type="FunFam" id="1.10.8.60:FF:000002">
    <property type="entry name" value="ATP-dependent Clp protease ATP-binding subunit ClpX"/>
    <property type="match status" value="1"/>
</dbReference>
<dbReference type="InterPro" id="IPR038366">
    <property type="entry name" value="Znf_CppX_C4_sf"/>
</dbReference>
<dbReference type="GO" id="GO:0008233">
    <property type="term" value="F:peptidase activity"/>
    <property type="evidence" value="ECO:0007669"/>
    <property type="project" value="UniProtKB-KW"/>
</dbReference>
<dbReference type="PROSITE" id="PS51902">
    <property type="entry name" value="CLPX_ZB"/>
    <property type="match status" value="1"/>
</dbReference>
<dbReference type="SMART" id="SM00382">
    <property type="entry name" value="AAA"/>
    <property type="match status" value="1"/>
</dbReference>
<dbReference type="GO" id="GO:0005524">
    <property type="term" value="F:ATP binding"/>
    <property type="evidence" value="ECO:0007669"/>
    <property type="project" value="UniProtKB-UniRule"/>
</dbReference>